<accession>A0AAD7G2V9</accession>
<gene>
    <name evidence="2" type="ORF">FB45DRAFT_997828</name>
</gene>
<feature type="region of interest" description="Disordered" evidence="1">
    <location>
        <begin position="540"/>
        <end position="559"/>
    </location>
</feature>
<feature type="compositionally biased region" description="Low complexity" evidence="1">
    <location>
        <begin position="235"/>
        <end position="272"/>
    </location>
</feature>
<dbReference type="EMBL" id="JARKIF010000001">
    <property type="protein sequence ID" value="KAJ7651162.1"/>
    <property type="molecule type" value="Genomic_DNA"/>
</dbReference>
<evidence type="ECO:0000313" key="3">
    <source>
        <dbReference type="Proteomes" id="UP001221142"/>
    </source>
</evidence>
<feature type="region of interest" description="Disordered" evidence="1">
    <location>
        <begin position="80"/>
        <end position="105"/>
    </location>
</feature>
<proteinExistence type="predicted"/>
<reference evidence="2" key="1">
    <citation type="submission" date="2023-03" db="EMBL/GenBank/DDBJ databases">
        <title>Massive genome expansion in bonnet fungi (Mycena s.s.) driven by repeated elements and novel gene families across ecological guilds.</title>
        <authorList>
            <consortium name="Lawrence Berkeley National Laboratory"/>
            <person name="Harder C.B."/>
            <person name="Miyauchi S."/>
            <person name="Viragh M."/>
            <person name="Kuo A."/>
            <person name="Thoen E."/>
            <person name="Andreopoulos B."/>
            <person name="Lu D."/>
            <person name="Skrede I."/>
            <person name="Drula E."/>
            <person name="Henrissat B."/>
            <person name="Morin E."/>
            <person name="Kohler A."/>
            <person name="Barry K."/>
            <person name="LaButti K."/>
            <person name="Morin E."/>
            <person name="Salamov A."/>
            <person name="Lipzen A."/>
            <person name="Mereny Z."/>
            <person name="Hegedus B."/>
            <person name="Baldrian P."/>
            <person name="Stursova M."/>
            <person name="Weitz H."/>
            <person name="Taylor A."/>
            <person name="Grigoriev I.V."/>
            <person name="Nagy L.G."/>
            <person name="Martin F."/>
            <person name="Kauserud H."/>
        </authorList>
    </citation>
    <scope>NUCLEOTIDE SEQUENCE</scope>
    <source>
        <strain evidence="2">9284</strain>
    </source>
</reference>
<evidence type="ECO:0000256" key="1">
    <source>
        <dbReference type="SAM" id="MobiDB-lite"/>
    </source>
</evidence>
<feature type="region of interest" description="Disordered" evidence="1">
    <location>
        <begin position="223"/>
        <end position="275"/>
    </location>
</feature>
<feature type="compositionally biased region" description="Low complexity" evidence="1">
    <location>
        <begin position="80"/>
        <end position="97"/>
    </location>
</feature>
<comment type="caution">
    <text evidence="2">The sequence shown here is derived from an EMBL/GenBank/DDBJ whole genome shotgun (WGS) entry which is preliminary data.</text>
</comment>
<dbReference type="AlphaFoldDB" id="A0AAD7G2V9"/>
<protein>
    <submittedName>
        <fullName evidence="2">Uncharacterized protein</fullName>
    </submittedName>
</protein>
<keyword evidence="3" id="KW-1185">Reference proteome</keyword>
<sequence>MSRTSHRVFKGKSDLEVAAAFGSPALSDASSDEQIARAISISRKSHRALSEYDDDEQSLLSDKTRYPAVSRAYSYASSRDSTLLGSSSGSGSSTPRSHYAMSPTPTPRYAADEIIARNLARSLHVASIQGDLIDDPGYVRTPPLVVRVPSPTASIRSERTMYQSPSGPLSPLLLPTRYLDTASLRSMESMSSLRSSSSTRSSASMRSVSSISTVSSITSLLSNVTRSSRHEPLDSAARALRASLPRSPSSVSTKSSLSRASTKRSSSTLSARGIPAPETHALEKLRALAISPVRCTRPGCGTLIPPAPLDNIGFPIVFRADASPPRELFNALHACCPACAQNHCRACGLPTGCAVGCVGDSGWTVSGALVPNNGNTVYPPPPCPVPTHCAAARALGVLAALIAFDRAHIAMGVKDQGRAADRPLIGALQTLVFFLSPATPGLPSESSPLLSASVTEAPLADPALAPLIGLSRVPAYAASLLRAGAGVGSGGPDVGTWMARAPAYTAVLRLLRAFGDAGCTSVLGRPVRVGAGSGAGVGVWFRRGPSPPSPSPSREGREDGETLRTLIRNLEASRAALLRLAGVTTFRPTVEKAHALCDGILYLLLQDVLGEEEEE</sequence>
<organism evidence="2 3">
    <name type="scientific">Roridomyces roridus</name>
    <dbReference type="NCBI Taxonomy" id="1738132"/>
    <lineage>
        <taxon>Eukaryota</taxon>
        <taxon>Fungi</taxon>
        <taxon>Dikarya</taxon>
        <taxon>Basidiomycota</taxon>
        <taxon>Agaricomycotina</taxon>
        <taxon>Agaricomycetes</taxon>
        <taxon>Agaricomycetidae</taxon>
        <taxon>Agaricales</taxon>
        <taxon>Marasmiineae</taxon>
        <taxon>Mycenaceae</taxon>
        <taxon>Roridomyces</taxon>
    </lineage>
</organism>
<dbReference type="Proteomes" id="UP001221142">
    <property type="component" value="Unassembled WGS sequence"/>
</dbReference>
<name>A0AAD7G2V9_9AGAR</name>
<evidence type="ECO:0000313" key="2">
    <source>
        <dbReference type="EMBL" id="KAJ7651162.1"/>
    </source>
</evidence>